<protein>
    <submittedName>
        <fullName evidence="1">Uncharacterized protein</fullName>
    </submittedName>
</protein>
<proteinExistence type="predicted"/>
<comment type="caution">
    <text evidence="1">The sequence shown here is derived from an EMBL/GenBank/DDBJ whole genome shotgun (WGS) entry which is preliminary data.</text>
</comment>
<accession>A0A1R2D3G8</accession>
<keyword evidence="2" id="KW-1185">Reference proteome</keyword>
<dbReference type="Proteomes" id="UP000187209">
    <property type="component" value="Unassembled WGS sequence"/>
</dbReference>
<organism evidence="1 2">
    <name type="scientific">Stentor coeruleus</name>
    <dbReference type="NCBI Taxonomy" id="5963"/>
    <lineage>
        <taxon>Eukaryota</taxon>
        <taxon>Sar</taxon>
        <taxon>Alveolata</taxon>
        <taxon>Ciliophora</taxon>
        <taxon>Postciliodesmatophora</taxon>
        <taxon>Heterotrichea</taxon>
        <taxon>Heterotrichida</taxon>
        <taxon>Stentoridae</taxon>
        <taxon>Stentor</taxon>
    </lineage>
</organism>
<evidence type="ECO:0000313" key="2">
    <source>
        <dbReference type="Proteomes" id="UP000187209"/>
    </source>
</evidence>
<gene>
    <name evidence="1" type="ORF">SteCoe_697</name>
</gene>
<name>A0A1R2D3G8_9CILI</name>
<dbReference type="OrthoDB" id="322423at2759"/>
<evidence type="ECO:0000313" key="1">
    <source>
        <dbReference type="EMBL" id="OMJ95805.1"/>
    </source>
</evidence>
<reference evidence="1 2" key="1">
    <citation type="submission" date="2016-11" db="EMBL/GenBank/DDBJ databases">
        <title>The macronuclear genome of Stentor coeruleus: a giant cell with tiny introns.</title>
        <authorList>
            <person name="Slabodnick M."/>
            <person name="Ruby J.G."/>
            <person name="Reiff S.B."/>
            <person name="Swart E.C."/>
            <person name="Gosai S."/>
            <person name="Prabakaran S."/>
            <person name="Witkowska E."/>
            <person name="Larue G.E."/>
            <person name="Fisher S."/>
            <person name="Freeman R.M."/>
            <person name="Gunawardena J."/>
            <person name="Chu W."/>
            <person name="Stover N.A."/>
            <person name="Gregory B.D."/>
            <person name="Nowacki M."/>
            <person name="Derisi J."/>
            <person name="Roy S.W."/>
            <person name="Marshall W.F."/>
            <person name="Sood P."/>
        </authorList>
    </citation>
    <scope>NUCLEOTIDE SEQUENCE [LARGE SCALE GENOMIC DNA]</scope>
    <source>
        <strain evidence="1">WM001</strain>
    </source>
</reference>
<dbReference type="AlphaFoldDB" id="A0A1R2D3G8"/>
<dbReference type="EMBL" id="MPUH01000007">
    <property type="protein sequence ID" value="OMJ95805.1"/>
    <property type="molecule type" value="Genomic_DNA"/>
</dbReference>
<sequence>MRLRRAIGNYPYHKFSRSQLSSLQNFPLILNSEPDIEYDWAKIFNEYEGFAKVFQIFMESFAHGKYKTLDNLAEVNLLARLANAWEPYNSAGYSMSLIGNPESIKITSIAHHNYIGTFFPFRNLNLPTEYYKFRNLNFDERFATSFTIAEIRDIKYPKASFSDFNHLDLEKINKEYSLSSHKEEILKLKTHMKKFPLLAWIIDIGILSNYKIIIKDLQGKVAYGNEDDKEEFHSMRLEYVREFPSIGSFFTSEGTKAKKFYMEKLGSHYKQYTIVDIDGFVDKNLIIA</sequence>